<gene>
    <name evidence="4" type="ORF">ACFOZ5_15530</name>
</gene>
<dbReference type="InterPro" id="IPR050832">
    <property type="entry name" value="Bact_Acetyltransf"/>
</dbReference>
<protein>
    <submittedName>
        <fullName evidence="4">GNAT family N-acetyltransferase</fullName>
        <ecNumber evidence="4">2.3.-.-</ecNumber>
    </submittedName>
</protein>
<dbReference type="PANTHER" id="PTHR43877">
    <property type="entry name" value="AMINOALKYLPHOSPHONATE N-ACETYLTRANSFERASE-RELATED-RELATED"/>
    <property type="match status" value="1"/>
</dbReference>
<dbReference type="InterPro" id="IPR000182">
    <property type="entry name" value="GNAT_dom"/>
</dbReference>
<evidence type="ECO:0000256" key="2">
    <source>
        <dbReference type="ARBA" id="ARBA00023315"/>
    </source>
</evidence>
<name>A0ABV8QJD1_9GAMM</name>
<accession>A0ABV8QJD1</accession>
<dbReference type="InterPro" id="IPR016181">
    <property type="entry name" value="Acyl_CoA_acyltransferase"/>
</dbReference>
<evidence type="ECO:0000256" key="1">
    <source>
        <dbReference type="ARBA" id="ARBA00022679"/>
    </source>
</evidence>
<organism evidence="4 5">
    <name type="scientific">Marinobacter lacisalsi</name>
    <dbReference type="NCBI Taxonomy" id="475979"/>
    <lineage>
        <taxon>Bacteria</taxon>
        <taxon>Pseudomonadati</taxon>
        <taxon>Pseudomonadota</taxon>
        <taxon>Gammaproteobacteria</taxon>
        <taxon>Pseudomonadales</taxon>
        <taxon>Marinobacteraceae</taxon>
        <taxon>Marinobacter</taxon>
    </lineage>
</organism>
<evidence type="ECO:0000259" key="3">
    <source>
        <dbReference type="PROSITE" id="PS51186"/>
    </source>
</evidence>
<sequence>MPQVHIRKAELTDAEAVTKLVNRAYRPEAGSEGWTHESALVSGDRIGQGKVTTAIQSGTVLVGSNERGLVGCVQVEVTDRVAQIGMLAVDPSLQASGIGKLLLAHAEELAVQKFNAQVGVLVVIAARTELVGFYLRRGYSKTDEWSQYPTDAGVGTPEKEAMLLTTLRKCFNNRLHGDRFSAASRLQTGS</sequence>
<dbReference type="RefSeq" id="WP_379888931.1">
    <property type="nucleotide sequence ID" value="NZ_JBHSDI010000056.1"/>
</dbReference>
<comment type="caution">
    <text evidence="4">The sequence shown here is derived from an EMBL/GenBank/DDBJ whole genome shotgun (WGS) entry which is preliminary data.</text>
</comment>
<evidence type="ECO:0000313" key="5">
    <source>
        <dbReference type="Proteomes" id="UP001595798"/>
    </source>
</evidence>
<dbReference type="CDD" id="cd04301">
    <property type="entry name" value="NAT_SF"/>
    <property type="match status" value="1"/>
</dbReference>
<keyword evidence="1 4" id="KW-0808">Transferase</keyword>
<reference evidence="5" key="1">
    <citation type="journal article" date="2019" name="Int. J. Syst. Evol. Microbiol.">
        <title>The Global Catalogue of Microorganisms (GCM) 10K type strain sequencing project: providing services to taxonomists for standard genome sequencing and annotation.</title>
        <authorList>
            <consortium name="The Broad Institute Genomics Platform"/>
            <consortium name="The Broad Institute Genome Sequencing Center for Infectious Disease"/>
            <person name="Wu L."/>
            <person name="Ma J."/>
        </authorList>
    </citation>
    <scope>NUCLEOTIDE SEQUENCE [LARGE SCALE GENOMIC DNA]</scope>
    <source>
        <strain evidence="5">CECT 7297</strain>
    </source>
</reference>
<dbReference type="GO" id="GO:0016746">
    <property type="term" value="F:acyltransferase activity"/>
    <property type="evidence" value="ECO:0007669"/>
    <property type="project" value="UniProtKB-KW"/>
</dbReference>
<proteinExistence type="predicted"/>
<feature type="domain" description="N-acetyltransferase" evidence="3">
    <location>
        <begin position="4"/>
        <end position="163"/>
    </location>
</feature>
<evidence type="ECO:0000313" key="4">
    <source>
        <dbReference type="EMBL" id="MFC4260430.1"/>
    </source>
</evidence>
<keyword evidence="2 4" id="KW-0012">Acyltransferase</keyword>
<dbReference type="EC" id="2.3.-.-" evidence="4"/>
<dbReference type="Proteomes" id="UP001595798">
    <property type="component" value="Unassembled WGS sequence"/>
</dbReference>
<dbReference type="PROSITE" id="PS51186">
    <property type="entry name" value="GNAT"/>
    <property type="match status" value="1"/>
</dbReference>
<dbReference type="SUPFAM" id="SSF55729">
    <property type="entry name" value="Acyl-CoA N-acyltransferases (Nat)"/>
    <property type="match status" value="1"/>
</dbReference>
<dbReference type="Gene3D" id="3.40.630.30">
    <property type="match status" value="1"/>
</dbReference>
<dbReference type="EMBL" id="JBHSDI010000056">
    <property type="protein sequence ID" value="MFC4260430.1"/>
    <property type="molecule type" value="Genomic_DNA"/>
</dbReference>
<keyword evidence="5" id="KW-1185">Reference proteome</keyword>
<dbReference type="PANTHER" id="PTHR43877:SF2">
    <property type="entry name" value="AMINOALKYLPHOSPHONATE N-ACETYLTRANSFERASE-RELATED"/>
    <property type="match status" value="1"/>
</dbReference>
<dbReference type="Pfam" id="PF13508">
    <property type="entry name" value="Acetyltransf_7"/>
    <property type="match status" value="1"/>
</dbReference>